<feature type="compositionally biased region" description="Polar residues" evidence="1">
    <location>
        <begin position="320"/>
        <end position="349"/>
    </location>
</feature>
<dbReference type="Proteomes" id="UP000321331">
    <property type="component" value="Unassembled WGS sequence"/>
</dbReference>
<protein>
    <submittedName>
        <fullName evidence="2">Uncharacterized protein</fullName>
    </submittedName>
</protein>
<feature type="region of interest" description="Disordered" evidence="1">
    <location>
        <begin position="113"/>
        <end position="214"/>
    </location>
</feature>
<evidence type="ECO:0000313" key="2">
    <source>
        <dbReference type="EMBL" id="TXC03350.1"/>
    </source>
</evidence>
<comment type="caution">
    <text evidence="2">The sequence shown here is derived from an EMBL/GenBank/DDBJ whole genome shotgun (WGS) entry which is preliminary data.</text>
</comment>
<proteinExistence type="predicted"/>
<evidence type="ECO:0000256" key="1">
    <source>
        <dbReference type="SAM" id="MobiDB-lite"/>
    </source>
</evidence>
<feature type="region of interest" description="Disordered" evidence="1">
    <location>
        <begin position="482"/>
        <end position="510"/>
    </location>
</feature>
<feature type="compositionally biased region" description="Basic and acidic residues" evidence="1">
    <location>
        <begin position="138"/>
        <end position="155"/>
    </location>
</feature>
<sequence length="754" mass="84903">MTPRRNRHHSNGQHEIRHRVSATPKFYSLDVESNRLDTVQAWLSQVHDYASHKDSEPHFTQDMDDDYTPNWKPHNISVVPISRNYHQFRHSGNRALDQRLTSPKSGLLENDTYSELQQEPSLDIGSNKENGKRSRSRFTQDSHEDRSNKRLFERQPRRKTRPDRYTSKDAGVKRDPTTESEEKRDPTTESEEKRPRKKSRSKKQEIRASRDIMNNFASGAIPNTRVTMRPNLTAGLFLNGRSSTYGRGADITFNDMTLIETCGEKGKADKIPQHSTSENSSGQDDVSNSGHISRSATELPRTTTNDEEGEVQSLVDDGSQENQQNNIQKEGSEAHSGSVSSTETTQASGYETPEAMLKRLIETGIFDGTGIFKTTSHRTMEPNIEYHDCLGMNGTEQSSKNPTYQDKGVMADRSRQSTLGPNIQAVTNNTQFDLNVGAKDAPVPTKAPRSQYEQELLVPICSTSTQVRPPNLPTSVIENNTHNIPEEPCVKQPQGTKSTSTTNSRGHPLSRISERGHRYTEQNDRPGLMFPNLIAEDFNVEHLYHQDSTENNESQSKGLFVRRGLQSHDNMIPISGSPGFQHACRPLNGHISSAGLDSAVFPTVHSETYSDHREIQHDNRQLTQPGYCEDGETIHEFIKRIEGEVSMKWDNSQQSVGVGCINDIEECAKSESFEMDNNEDLSQCSDIEHDAAIQSSLHGIFSSSDQGSVSANQAMAEDWEHSGYEQSRYWTGKYYDEHGVSDAKMVGFWRPNHF</sequence>
<feature type="compositionally biased region" description="Polar residues" evidence="1">
    <location>
        <begin position="493"/>
        <end position="505"/>
    </location>
</feature>
<reference evidence="2 3" key="1">
    <citation type="submission" date="2019-07" db="EMBL/GenBank/DDBJ databases">
        <title>The First High-Quality Draft Genome Sequence of the Causal Agent of the Current Panama Disease Epidemic.</title>
        <authorList>
            <person name="Warmington R.J."/>
            <person name="Kay W."/>
            <person name="Jeffries A."/>
            <person name="Bebber D."/>
            <person name="Moore K."/>
            <person name="Studholme D.J."/>
        </authorList>
    </citation>
    <scope>NUCLEOTIDE SEQUENCE [LARGE SCALE GENOMIC DNA]</scope>
    <source>
        <strain evidence="2 3">TR4</strain>
    </source>
</reference>
<accession>A0A5C6SY00</accession>
<evidence type="ECO:0000313" key="3">
    <source>
        <dbReference type="Proteomes" id="UP000321331"/>
    </source>
</evidence>
<feature type="region of interest" description="Disordered" evidence="1">
    <location>
        <begin position="265"/>
        <end position="351"/>
    </location>
</feature>
<dbReference type="AlphaFoldDB" id="A0A5C6SY00"/>
<name>A0A5C6SY00_FUSOC</name>
<feature type="compositionally biased region" description="Basic and acidic residues" evidence="1">
    <location>
        <begin position="162"/>
        <end position="194"/>
    </location>
</feature>
<gene>
    <name evidence="2" type="ORF">FocTR4_00001022</name>
</gene>
<organism evidence="2 3">
    <name type="scientific">Fusarium oxysporum f. sp. cubense</name>
    <dbReference type="NCBI Taxonomy" id="61366"/>
    <lineage>
        <taxon>Eukaryota</taxon>
        <taxon>Fungi</taxon>
        <taxon>Dikarya</taxon>
        <taxon>Ascomycota</taxon>
        <taxon>Pezizomycotina</taxon>
        <taxon>Sordariomycetes</taxon>
        <taxon>Hypocreomycetidae</taxon>
        <taxon>Hypocreales</taxon>
        <taxon>Nectriaceae</taxon>
        <taxon>Fusarium</taxon>
        <taxon>Fusarium oxysporum species complex</taxon>
    </lineage>
</organism>
<feature type="compositionally biased region" description="Polar residues" evidence="1">
    <location>
        <begin position="273"/>
        <end position="303"/>
    </location>
</feature>
<dbReference type="EMBL" id="VMNF01000007">
    <property type="protein sequence ID" value="TXC03350.1"/>
    <property type="molecule type" value="Genomic_DNA"/>
</dbReference>